<gene>
    <name evidence="2" type="ORF">G3I53_31415</name>
</gene>
<name>A0A6G3R448_9ACTN</name>
<evidence type="ECO:0000256" key="1">
    <source>
        <dbReference type="SAM" id="MobiDB-lite"/>
    </source>
</evidence>
<accession>A0A6G3R448</accession>
<sequence length="75" mass="7794">MGSEEHACPSCGQPVELVVRRRKTLGAWVPSWVKGPCQNPRCADYVPPAPTDPAAPAEPHADPSGADGPTAPPNP</sequence>
<evidence type="ECO:0000313" key="2">
    <source>
        <dbReference type="EMBL" id="NEA90431.1"/>
    </source>
</evidence>
<feature type="region of interest" description="Disordered" evidence="1">
    <location>
        <begin position="38"/>
        <end position="75"/>
    </location>
</feature>
<dbReference type="EMBL" id="JAAGMD010000854">
    <property type="protein sequence ID" value="NEA90431.1"/>
    <property type="molecule type" value="Genomic_DNA"/>
</dbReference>
<reference evidence="2" key="1">
    <citation type="submission" date="2020-01" db="EMBL/GenBank/DDBJ databases">
        <title>Insect and environment-associated Actinomycetes.</title>
        <authorList>
            <person name="Currrie C."/>
            <person name="Chevrette M."/>
            <person name="Carlson C."/>
            <person name="Stubbendieck R."/>
            <person name="Wendt-Pienkowski E."/>
        </authorList>
    </citation>
    <scope>NUCLEOTIDE SEQUENCE</scope>
    <source>
        <strain evidence="2">SID14436</strain>
    </source>
</reference>
<protein>
    <submittedName>
        <fullName evidence="2">Uncharacterized protein</fullName>
    </submittedName>
</protein>
<proteinExistence type="predicted"/>
<dbReference type="RefSeq" id="WP_164336508.1">
    <property type="nucleotide sequence ID" value="NZ_JAAGMD010000854.1"/>
</dbReference>
<organism evidence="2">
    <name type="scientific">Streptomyces sp. SID14436</name>
    <dbReference type="NCBI Taxonomy" id="2706070"/>
    <lineage>
        <taxon>Bacteria</taxon>
        <taxon>Bacillati</taxon>
        <taxon>Actinomycetota</taxon>
        <taxon>Actinomycetes</taxon>
        <taxon>Kitasatosporales</taxon>
        <taxon>Streptomycetaceae</taxon>
        <taxon>Streptomyces</taxon>
    </lineage>
</organism>
<comment type="caution">
    <text evidence="2">The sequence shown here is derived from an EMBL/GenBank/DDBJ whole genome shotgun (WGS) entry which is preliminary data.</text>
</comment>
<dbReference type="AlphaFoldDB" id="A0A6G3R448"/>